<reference evidence="4 5" key="2">
    <citation type="journal article" date="2003" name="DNA Res.">
        <title>Complete genome structure of Gloeobacter violaceus PCC 7421, a cyanobacterium that lacks thylakoids (supplement).</title>
        <authorList>
            <person name="Nakamura Y."/>
            <person name="Kaneko T."/>
            <person name="Sato S."/>
            <person name="Mimuro M."/>
            <person name="Miyashita H."/>
            <person name="Tsuchiya T."/>
            <person name="Sasamoto S."/>
            <person name="Watanabe A."/>
            <person name="Kawashima K."/>
            <person name="Kishida Y."/>
            <person name="Kiyokawa C."/>
            <person name="Kohara M."/>
            <person name="Matsumoto M."/>
            <person name="Matsuno A."/>
            <person name="Nakazaki N."/>
            <person name="Shimpo S."/>
            <person name="Takeuchi C."/>
            <person name="Yamada M."/>
            <person name="Tabata S."/>
        </authorList>
    </citation>
    <scope>NUCLEOTIDE SEQUENCE [LARGE SCALE GENOMIC DNA]</scope>
    <source>
        <strain evidence="5">ATCC 29082 / PCC 7421</strain>
    </source>
</reference>
<keyword evidence="1" id="KW-0378">Hydrolase</keyword>
<keyword evidence="2" id="KW-0720">Serine protease</keyword>
<keyword evidence="5" id="KW-1185">Reference proteome</keyword>
<dbReference type="GO" id="GO:0004252">
    <property type="term" value="F:serine-type endopeptidase activity"/>
    <property type="evidence" value="ECO:0000318"/>
    <property type="project" value="GO_Central"/>
</dbReference>
<evidence type="ECO:0000256" key="1">
    <source>
        <dbReference type="ARBA" id="ARBA00022801"/>
    </source>
</evidence>
<dbReference type="KEGG" id="gvi:gll0274"/>
<dbReference type="Gene3D" id="2.120.10.30">
    <property type="entry name" value="TolB, C-terminal domain"/>
    <property type="match status" value="1"/>
</dbReference>
<dbReference type="PANTHER" id="PTHR42776">
    <property type="entry name" value="SERINE PEPTIDASE S9 FAMILY MEMBER"/>
    <property type="match status" value="1"/>
</dbReference>
<dbReference type="SUPFAM" id="SSF53474">
    <property type="entry name" value="alpha/beta-Hydrolases"/>
    <property type="match status" value="1"/>
</dbReference>
<dbReference type="PANTHER" id="PTHR42776:SF27">
    <property type="entry name" value="DIPEPTIDYL PEPTIDASE FAMILY MEMBER 6"/>
    <property type="match status" value="1"/>
</dbReference>
<dbReference type="InterPro" id="IPR011042">
    <property type="entry name" value="6-blade_b-propeller_TolB-like"/>
</dbReference>
<proteinExistence type="predicted"/>
<reference evidence="4 5" key="1">
    <citation type="journal article" date="2003" name="DNA Res.">
        <title>Complete genome structure of Gloeobacter violaceus PCC 7421, a cyanobacterium that lacks thylakoids.</title>
        <authorList>
            <person name="Nakamura Y."/>
            <person name="Kaneko T."/>
            <person name="Sato S."/>
            <person name="Mimuro M."/>
            <person name="Miyashita H."/>
            <person name="Tsuchiya T."/>
            <person name="Sasamoto S."/>
            <person name="Watanabe A."/>
            <person name="Kawashima K."/>
            <person name="Kishida Y."/>
            <person name="Kiyokawa C."/>
            <person name="Kohara M."/>
            <person name="Matsumoto M."/>
            <person name="Matsuno A."/>
            <person name="Nakazaki N."/>
            <person name="Shimpo S."/>
            <person name="Takeuchi C."/>
            <person name="Yamada M."/>
            <person name="Tabata S."/>
        </authorList>
    </citation>
    <scope>NUCLEOTIDE SEQUENCE [LARGE SCALE GENOMIC DNA]</scope>
    <source>
        <strain evidence="5">ATCC 29082 / PCC 7421</strain>
    </source>
</reference>
<evidence type="ECO:0000259" key="3">
    <source>
        <dbReference type="Pfam" id="PF00326"/>
    </source>
</evidence>
<dbReference type="eggNOG" id="COG0823">
    <property type="taxonomic scope" value="Bacteria"/>
</dbReference>
<accession>Q7NNY4</accession>
<dbReference type="PATRIC" id="fig|251221.4.peg.276"/>
<dbReference type="Proteomes" id="UP000000557">
    <property type="component" value="Chromosome"/>
</dbReference>
<dbReference type="eggNOG" id="COG1506">
    <property type="taxonomic scope" value="Bacteria"/>
</dbReference>
<evidence type="ECO:0000256" key="2">
    <source>
        <dbReference type="ARBA" id="ARBA00022825"/>
    </source>
</evidence>
<dbReference type="EnsemblBacteria" id="BAC88215">
    <property type="protein sequence ID" value="BAC88215"/>
    <property type="gene ID" value="BAC88215"/>
</dbReference>
<dbReference type="PhylomeDB" id="Q7NNY4"/>
<dbReference type="InterPro" id="IPR002470">
    <property type="entry name" value="Peptidase_S9A"/>
</dbReference>
<dbReference type="MEROPS" id="S09.A77"/>
<dbReference type="InParanoid" id="Q7NNY4"/>
<organism evidence="4 5">
    <name type="scientific">Gloeobacter violaceus (strain ATCC 29082 / PCC 7421)</name>
    <dbReference type="NCBI Taxonomy" id="251221"/>
    <lineage>
        <taxon>Bacteria</taxon>
        <taxon>Bacillati</taxon>
        <taxon>Cyanobacteriota</taxon>
        <taxon>Cyanophyceae</taxon>
        <taxon>Gloeobacterales</taxon>
        <taxon>Gloeobacteraceae</taxon>
        <taxon>Gloeobacter</taxon>
    </lineage>
</organism>
<dbReference type="EMBL" id="BA000045">
    <property type="protein sequence ID" value="BAC88215.1"/>
    <property type="molecule type" value="Genomic_DNA"/>
</dbReference>
<evidence type="ECO:0000313" key="5">
    <source>
        <dbReference type="Proteomes" id="UP000000557"/>
    </source>
</evidence>
<dbReference type="InterPro" id="IPR011659">
    <property type="entry name" value="WD40"/>
</dbReference>
<dbReference type="AlphaFoldDB" id="Q7NNY4"/>
<dbReference type="OrthoDB" id="108903at2"/>
<protein>
    <submittedName>
        <fullName evidence="4">Gll0274 protein</fullName>
    </submittedName>
</protein>
<feature type="domain" description="Peptidase S9 prolyl oligopeptidase catalytic" evidence="3">
    <location>
        <begin position="410"/>
        <end position="612"/>
    </location>
</feature>
<dbReference type="PRINTS" id="PR00862">
    <property type="entry name" value="PROLIGOPTASE"/>
</dbReference>
<dbReference type="Pfam" id="PF00326">
    <property type="entry name" value="Peptidase_S9"/>
    <property type="match status" value="1"/>
</dbReference>
<name>Q7NNY4_GLOVI</name>
<gene>
    <name evidence="4" type="ordered locus">gll0274</name>
</gene>
<dbReference type="STRING" id="251221.gene:10757746"/>
<evidence type="ECO:0000313" key="4">
    <source>
        <dbReference type="EMBL" id="BAC88215.1"/>
    </source>
</evidence>
<keyword evidence="2" id="KW-0645">Protease</keyword>
<dbReference type="Pfam" id="PF07676">
    <property type="entry name" value="PD40"/>
    <property type="match status" value="1"/>
</dbReference>
<dbReference type="SUPFAM" id="SSF82171">
    <property type="entry name" value="DPP6 N-terminal domain-like"/>
    <property type="match status" value="1"/>
</dbReference>
<dbReference type="GO" id="GO:0006508">
    <property type="term" value="P:proteolysis"/>
    <property type="evidence" value="ECO:0007669"/>
    <property type="project" value="InterPro"/>
</dbReference>
<dbReference type="InterPro" id="IPR029058">
    <property type="entry name" value="AB_hydrolase_fold"/>
</dbReference>
<dbReference type="ESTHER" id="glovi-q7nny4">
    <property type="family name" value="Prolyl_oligopeptidase_S9"/>
</dbReference>
<dbReference type="Gene3D" id="3.40.50.1820">
    <property type="entry name" value="alpha/beta hydrolase"/>
    <property type="match status" value="1"/>
</dbReference>
<dbReference type="HOGENOM" id="CLU_008615_3_2_3"/>
<sequence length="615" mass="68242">MDSIPSIPSSLADSLARYTEFRTATLAGWHPSKREMLILTRFSDTNQVHRVQIPGGDRSQQTFFADRIQGASYPPKPTGEFFVFAKDTGGNEFSQLYRYDPADGTVNLLTDGKSRNTGATWSHTGRQIAYTSTRRNGKDTDIYLVDPLKAQSDRKLAAVEGGGWGVLDWSPDDKKLLVLEYVSINESYLWLFDAATGEKNLITPKGGTEKVSYGAAQFAADGRGIYLTSDRDSEFQRLQYLDPAGNTTKILSGGIPWDIESFELSPDGRLLAFVANEDGIAKLHLLETATGKERPVPKLPVGLIGSLEWRPDSRELGMTLTAARSPADVFSWNVATGKVDRWTRSETGGLNTATLTEPKPVRWKSFDERSISGFLYRPPARFTGKRPVIINIHGGPEAQFRPGFLGRSNYFIDELGAAMIFPNVRGSAGYGKTFLQLDNGFKREDSVKDIGALLDWIATQPDLDPARVMVTGGSYGGYMTLAVATLYNDRIRCALDVVGISNFVTFLEKTESYRRDLRRVEYGDERDPKMREFLQAISPANNAAKISKPLFVVQGQNDPRVPLNESEQMVATVKRGGSPVWYLMAKDEGHGFAKKKNADFQFYATVTFVQSYLLN</sequence>
<dbReference type="InterPro" id="IPR001375">
    <property type="entry name" value="Peptidase_S9_cat"/>
</dbReference>